<dbReference type="InterPro" id="IPR013103">
    <property type="entry name" value="RVT_2"/>
</dbReference>
<dbReference type="PANTHER" id="PTHR42648">
    <property type="entry name" value="TRANSPOSASE, PUTATIVE-RELATED"/>
    <property type="match status" value="1"/>
</dbReference>
<organism evidence="8">
    <name type="scientific">Tanacetum cinerariifolium</name>
    <name type="common">Dalmatian daisy</name>
    <name type="synonym">Chrysanthemum cinerariifolium</name>
    <dbReference type="NCBI Taxonomy" id="118510"/>
    <lineage>
        <taxon>Eukaryota</taxon>
        <taxon>Viridiplantae</taxon>
        <taxon>Streptophyta</taxon>
        <taxon>Embryophyta</taxon>
        <taxon>Tracheophyta</taxon>
        <taxon>Spermatophyta</taxon>
        <taxon>Magnoliopsida</taxon>
        <taxon>eudicotyledons</taxon>
        <taxon>Gunneridae</taxon>
        <taxon>Pentapetalae</taxon>
        <taxon>asterids</taxon>
        <taxon>campanulids</taxon>
        <taxon>Asterales</taxon>
        <taxon>Asteraceae</taxon>
        <taxon>Asteroideae</taxon>
        <taxon>Anthemideae</taxon>
        <taxon>Anthemidinae</taxon>
        <taxon>Tanacetum</taxon>
    </lineage>
</organism>
<gene>
    <name evidence="8" type="ORF">Tci_051087</name>
</gene>
<protein>
    <submittedName>
        <fullName evidence="8">Putative ribonuclease H-like domain-containing protein</fullName>
    </submittedName>
</protein>
<dbReference type="PROSITE" id="PS50158">
    <property type="entry name" value="ZF_CCHC"/>
    <property type="match status" value="1"/>
</dbReference>
<evidence type="ECO:0000259" key="7">
    <source>
        <dbReference type="PROSITE" id="PS50994"/>
    </source>
</evidence>
<dbReference type="SUPFAM" id="SSF53098">
    <property type="entry name" value="Ribonuclease H-like"/>
    <property type="match status" value="1"/>
</dbReference>
<keyword evidence="1" id="KW-0479">Metal-binding</keyword>
<feature type="domain" description="CCHC-type" evidence="6">
    <location>
        <begin position="699"/>
        <end position="713"/>
    </location>
</feature>
<dbReference type="InterPro" id="IPR012337">
    <property type="entry name" value="RNaseH-like_sf"/>
</dbReference>
<dbReference type="InterPro" id="IPR001584">
    <property type="entry name" value="Integrase_cat-core"/>
</dbReference>
<feature type="coiled-coil region" evidence="4">
    <location>
        <begin position="25"/>
        <end position="52"/>
    </location>
</feature>
<dbReference type="GO" id="GO:0003676">
    <property type="term" value="F:nucleic acid binding"/>
    <property type="evidence" value="ECO:0007669"/>
    <property type="project" value="InterPro"/>
</dbReference>
<dbReference type="GO" id="GO:0015074">
    <property type="term" value="P:DNA integration"/>
    <property type="evidence" value="ECO:0007669"/>
    <property type="project" value="InterPro"/>
</dbReference>
<keyword evidence="3" id="KW-0863">Zinc-finger</keyword>
<feature type="region of interest" description="Disordered" evidence="5">
    <location>
        <begin position="1214"/>
        <end position="1257"/>
    </location>
</feature>
<evidence type="ECO:0000259" key="6">
    <source>
        <dbReference type="PROSITE" id="PS50158"/>
    </source>
</evidence>
<accession>A0A6L2N0D3</accession>
<dbReference type="Pfam" id="PF25597">
    <property type="entry name" value="SH3_retrovirus"/>
    <property type="match status" value="1"/>
</dbReference>
<keyword evidence="4" id="KW-0175">Coiled coil</keyword>
<dbReference type="PANTHER" id="PTHR42648:SF32">
    <property type="entry name" value="RIBONUCLEASE H-LIKE DOMAIN, GAG-PRE-INTEGRASE DOMAIN PROTEIN-RELATED"/>
    <property type="match status" value="1"/>
</dbReference>
<feature type="domain" description="Integrase catalytic" evidence="7">
    <location>
        <begin position="1054"/>
        <end position="1123"/>
    </location>
</feature>
<comment type="caution">
    <text evidence="8">The sequence shown here is derived from an EMBL/GenBank/DDBJ whole genome shotgun (WGS) entry which is preliminary data.</text>
</comment>
<dbReference type="InterPro" id="IPR057670">
    <property type="entry name" value="SH3_retrovirus"/>
</dbReference>
<dbReference type="SUPFAM" id="SSF57756">
    <property type="entry name" value="Retrovirus zinc finger-like domains"/>
    <property type="match status" value="1"/>
</dbReference>
<dbReference type="Gene3D" id="3.30.420.10">
    <property type="entry name" value="Ribonuclease H-like superfamily/Ribonuclease H"/>
    <property type="match status" value="1"/>
</dbReference>
<dbReference type="InterPro" id="IPR036397">
    <property type="entry name" value="RNaseH_sf"/>
</dbReference>
<sequence>MSLSAEVRMRAEYNVKQKRRLKSVVESQGELLKAREEEIESLKARLLLKEAKAMEAIRLPAEASNFETVEKFLRDETNALRERNVILEKEQNAMDVKVTELETSAMSKERELIDLNALVHEPETFFFRLQERITMYENCMDQLEKSQDDQMKVVNDKFHTMYADFVEMTLHLEEKFYPRHLTTISGRRWLLTHGMELAIANCLNSPEYLSALGAAIGKAFEKGMQYGLVAGITHGKEGRVLTDVSTYNPSTKVDYIFALQQLQNVKFSFLAKLKSNKDASVETVMDILHLEGPLAKKLGLNELQRHINQLMVHIHSSPDKVVVGATTLSLSFDVSSFRVQKIKENLENHRSTLRDVLYYWLSPFCFGFDGTIAPIFVDDYEVMSADDQAVANENAASFPNVDDAELNIRHFYSTGLAIPLMYFELIVSLGVDAAEDFKDICQGIKTAGERLNAANPQVVSAAKLPILNPNEFDLWKMRIEQYFLMTDYSLWERLARKNELKARGTLLMALPDKHQLKFNIHKDAKTLMEAIEKRFGENKETKKLEILGESLSQEDINLKFLRSLPTEWRTRTLIWRNKTNLKQRSLDDLFNNLKIYEAEVKSSSLASTSTQNIASVSSSNTNSTNEPISAAASVFAVSAKIPVSDLPNVDTLSNVVIYLFFASQSNSPQLDNDDLKQIDADDLEEMGLKWQMAMLTVECYNCYRKGHFTRECRYPKYTRRNGAAEPQRRNVPVETSTLNALVSQCDGVGSYDWSFYAEEEPTNYALMAFTSSSSSSSDNESNESLPPSSIYDRYQSGDGYHAVPQPYTGTFMPPIPDLVFHNAPNVDETVHTTFNVELSTTKPDKDLSPVHRPLAPIIDKNSYVSVKPVETSILAANPKTAIPKFKSKGNIRNRKACFVSILTKPKLVPINAARPVTAVVPKPHVTRPRQAKTVVTKPHSPPRRHIDRSPSSKASNFSPKVTAAKAPMVNAVKGIQEKWKWKPKCPILDHGNPQHALKDKGVIDSRCSRHMTGNMSCLSDFKAINGGYVAFGGNPKGGKISRKGIENQLSLKVKIIRSDNRTEFKNNDLNQFGEMKGIKREFIVPRTPQQNGIAERKNKTLIEATRTMLADSLLSIPFWTEAVNTAYSLGKFDGKVDEGFLVGYFVSSKAFRVFNSRTRIVQETLHINFLENKHNVAEKAREENVQQYVLFPVWSFGSNNPQNTDGDVVFEGKESEFKGRKPESEVHVSPSSSVQSKKHDDKTKSKAKGKSPIESSTGYRNLSAEFEDFSYNSINEVNVAGSLVPAVGQIFSNSTNTFSAAGSSNTAKTFYFDDEEDVGAETDFPNLETTITVSPIPTTKVHKDHPVTQIIGDLSSSTQTRSMTRVVKDQGGPSQINNDDFHTCMFACFLLQDEPKRIHQALKDLRHTQKEGIDYEEVFDPVARIEAVRLFLAYASFMGFMVYQMDVKSAFPYGTIEEEVYVCQPSGFEDPDYPDKIYVDDIIFDSINKDLCKSFEKLMKDKFQISSICKLTFFLGLQVKQKQDGIFISQDKYVAEILRKFGLTDRKSASTPIDTEKPLLKDPDSENVDVHTYRSMIGSLMYLTSSRPAIMFAVCACAHF</sequence>
<dbReference type="InterPro" id="IPR001878">
    <property type="entry name" value="Znf_CCHC"/>
</dbReference>
<evidence type="ECO:0000256" key="5">
    <source>
        <dbReference type="SAM" id="MobiDB-lite"/>
    </source>
</evidence>
<evidence type="ECO:0000256" key="1">
    <source>
        <dbReference type="ARBA" id="ARBA00022723"/>
    </source>
</evidence>
<evidence type="ECO:0000313" key="8">
    <source>
        <dbReference type="EMBL" id="GEU79109.1"/>
    </source>
</evidence>
<dbReference type="Pfam" id="PF07727">
    <property type="entry name" value="RVT_2"/>
    <property type="match status" value="1"/>
</dbReference>
<dbReference type="InterPro" id="IPR036875">
    <property type="entry name" value="Znf_CCHC_sf"/>
</dbReference>
<feature type="compositionally biased region" description="Basic and acidic residues" evidence="5">
    <location>
        <begin position="1214"/>
        <end position="1226"/>
    </location>
</feature>
<feature type="region of interest" description="Disordered" evidence="5">
    <location>
        <begin position="927"/>
        <end position="958"/>
    </location>
</feature>
<keyword evidence="2" id="KW-0378">Hydrolase</keyword>
<evidence type="ECO:0000256" key="4">
    <source>
        <dbReference type="SAM" id="Coils"/>
    </source>
</evidence>
<dbReference type="PROSITE" id="PS50994">
    <property type="entry name" value="INTEGRASE"/>
    <property type="match status" value="1"/>
</dbReference>
<keyword evidence="3" id="KW-0862">Zinc</keyword>
<name>A0A6L2N0D3_TANCI</name>
<reference evidence="8" key="1">
    <citation type="journal article" date="2019" name="Sci. Rep.">
        <title>Draft genome of Tanacetum cinerariifolium, the natural source of mosquito coil.</title>
        <authorList>
            <person name="Yamashiro T."/>
            <person name="Shiraishi A."/>
            <person name="Satake H."/>
            <person name="Nakayama K."/>
        </authorList>
    </citation>
    <scope>NUCLEOTIDE SEQUENCE</scope>
</reference>
<evidence type="ECO:0000256" key="2">
    <source>
        <dbReference type="ARBA" id="ARBA00022801"/>
    </source>
</evidence>
<dbReference type="GO" id="GO:0008270">
    <property type="term" value="F:zinc ion binding"/>
    <property type="evidence" value="ECO:0007669"/>
    <property type="project" value="UniProtKB-KW"/>
</dbReference>
<dbReference type="InterPro" id="IPR039537">
    <property type="entry name" value="Retrotran_Ty1/copia-like"/>
</dbReference>
<proteinExistence type="predicted"/>
<dbReference type="EMBL" id="BKCJ010007806">
    <property type="protein sequence ID" value="GEU79109.1"/>
    <property type="molecule type" value="Genomic_DNA"/>
</dbReference>
<feature type="compositionally biased region" description="Polar residues" evidence="5">
    <location>
        <begin position="949"/>
        <end position="958"/>
    </location>
</feature>
<dbReference type="GO" id="GO:0016787">
    <property type="term" value="F:hydrolase activity"/>
    <property type="evidence" value="ECO:0007669"/>
    <property type="project" value="UniProtKB-KW"/>
</dbReference>
<evidence type="ECO:0000256" key="3">
    <source>
        <dbReference type="PROSITE-ProRule" id="PRU00047"/>
    </source>
</evidence>